<name>A0A225V415_9STRA</name>
<dbReference type="EMBL" id="NBNE01007449">
    <property type="protein sequence ID" value="OWZ00646.1"/>
    <property type="molecule type" value="Genomic_DNA"/>
</dbReference>
<protein>
    <submittedName>
        <fullName evidence="1">Uncharacterized protein</fullName>
    </submittedName>
</protein>
<sequence>MKKSILQQDKCAIPPQLILSNMHRGYPILTQISNCVKYLRSLQGTKIYIHVVRERVRKCVYNPTGDLNREFFFGIKMVKTVIPTLEKERTLTRLLSVSLVFRLS</sequence>
<proteinExistence type="predicted"/>
<accession>A0A225V415</accession>
<evidence type="ECO:0000313" key="1">
    <source>
        <dbReference type="EMBL" id="OWZ00646.1"/>
    </source>
</evidence>
<gene>
    <name evidence="1" type="ORF">PHMEG_00028119</name>
</gene>
<evidence type="ECO:0000313" key="2">
    <source>
        <dbReference type="Proteomes" id="UP000198211"/>
    </source>
</evidence>
<dbReference type="AlphaFoldDB" id="A0A225V415"/>
<dbReference type="OrthoDB" id="166868at2759"/>
<keyword evidence="2" id="KW-1185">Reference proteome</keyword>
<reference evidence="2" key="1">
    <citation type="submission" date="2017-03" db="EMBL/GenBank/DDBJ databases">
        <title>Phytopthora megakarya and P. palmivora, two closely related causual agents of cacao black pod achieved similar genome size and gene model numbers by different mechanisms.</title>
        <authorList>
            <person name="Ali S."/>
            <person name="Shao J."/>
            <person name="Larry D.J."/>
            <person name="Kronmiller B."/>
            <person name="Shen D."/>
            <person name="Strem M.D."/>
            <person name="Melnick R.L."/>
            <person name="Guiltinan M.J."/>
            <person name="Tyler B.M."/>
            <person name="Meinhardt L.W."/>
            <person name="Bailey B.A."/>
        </authorList>
    </citation>
    <scope>NUCLEOTIDE SEQUENCE [LARGE SCALE GENOMIC DNA]</scope>
    <source>
        <strain evidence="2">zdho120</strain>
    </source>
</reference>
<organism evidence="1 2">
    <name type="scientific">Phytophthora megakarya</name>
    <dbReference type="NCBI Taxonomy" id="4795"/>
    <lineage>
        <taxon>Eukaryota</taxon>
        <taxon>Sar</taxon>
        <taxon>Stramenopiles</taxon>
        <taxon>Oomycota</taxon>
        <taxon>Peronosporomycetes</taxon>
        <taxon>Peronosporales</taxon>
        <taxon>Peronosporaceae</taxon>
        <taxon>Phytophthora</taxon>
    </lineage>
</organism>
<comment type="caution">
    <text evidence="1">The sequence shown here is derived from an EMBL/GenBank/DDBJ whole genome shotgun (WGS) entry which is preliminary data.</text>
</comment>
<dbReference type="Proteomes" id="UP000198211">
    <property type="component" value="Unassembled WGS sequence"/>
</dbReference>